<dbReference type="EMBL" id="GIIL01000919">
    <property type="protein sequence ID" value="NOV44645.1"/>
    <property type="molecule type" value="Transcribed_RNA"/>
</dbReference>
<dbReference type="PANTHER" id="PTHR12209:SF0">
    <property type="entry name" value="EKC_KEOPS COMPLEX SUBUNIT TP53RK"/>
    <property type="match status" value="1"/>
</dbReference>
<dbReference type="InterPro" id="IPR022495">
    <property type="entry name" value="Bud32"/>
</dbReference>
<sequence length="236" mass="26963">MLDESFKLIKQGAEGKVYRGMYLGKHVLVKERFKKSYRHPDLDNLLTKERIKSESKLIVRTKSAGIRTPAIFMVDFVRRIIVMEYFEQNITLKKYISEYCKNNVQELQDLGKEIGILVAKLHAINVIHGDLTTSNILLVPNKPDLKNWSDCISLKNSNLILIDFGLSHIDSSTEDKGVDLYVLERAFLSTHSDVGEILKTNTLQSYKNSSNKSAAINVLEKYEEVRARGRKRTMVG</sequence>
<comment type="catalytic activity">
    <reaction evidence="9">
        <text>L-threonyl-[protein] + ATP = O-phospho-L-threonyl-[protein] + ADP + H(+)</text>
        <dbReference type="Rhea" id="RHEA:46608"/>
        <dbReference type="Rhea" id="RHEA-COMP:11060"/>
        <dbReference type="Rhea" id="RHEA-COMP:11605"/>
        <dbReference type="ChEBI" id="CHEBI:15378"/>
        <dbReference type="ChEBI" id="CHEBI:30013"/>
        <dbReference type="ChEBI" id="CHEBI:30616"/>
        <dbReference type="ChEBI" id="CHEBI:61977"/>
        <dbReference type="ChEBI" id="CHEBI:456216"/>
        <dbReference type="EC" id="2.7.11.1"/>
    </reaction>
</comment>
<proteinExistence type="inferred from homology"/>
<name>A0A6M2DEG1_XENCH</name>
<dbReference type="GO" id="GO:0008033">
    <property type="term" value="P:tRNA processing"/>
    <property type="evidence" value="ECO:0007669"/>
    <property type="project" value="UniProtKB-KW"/>
</dbReference>
<keyword evidence="5" id="KW-0819">tRNA processing</keyword>
<dbReference type="Gene3D" id="3.30.200.20">
    <property type="entry name" value="Phosphorylase Kinase, domain 1"/>
    <property type="match status" value="1"/>
</dbReference>
<dbReference type="PANTHER" id="PTHR12209">
    <property type="entry name" value="NON-SPECIFIC SERINE/THREONINE PROTEIN KINASE"/>
    <property type="match status" value="1"/>
</dbReference>
<dbReference type="GO" id="GO:0000408">
    <property type="term" value="C:EKC/KEOPS complex"/>
    <property type="evidence" value="ECO:0007669"/>
    <property type="project" value="UniProtKB-ARBA"/>
</dbReference>
<organism evidence="12">
    <name type="scientific">Xenopsylla cheopis</name>
    <name type="common">Oriental rat flea</name>
    <name type="synonym">Pulex cheopis</name>
    <dbReference type="NCBI Taxonomy" id="163159"/>
    <lineage>
        <taxon>Eukaryota</taxon>
        <taxon>Metazoa</taxon>
        <taxon>Ecdysozoa</taxon>
        <taxon>Arthropoda</taxon>
        <taxon>Hexapoda</taxon>
        <taxon>Insecta</taxon>
        <taxon>Pterygota</taxon>
        <taxon>Neoptera</taxon>
        <taxon>Endopterygota</taxon>
        <taxon>Siphonaptera</taxon>
        <taxon>Pulicidae</taxon>
        <taxon>Xenopsyllinae</taxon>
        <taxon>Xenopsylla</taxon>
    </lineage>
</organism>
<evidence type="ECO:0000256" key="8">
    <source>
        <dbReference type="ARBA" id="ARBA00022840"/>
    </source>
</evidence>
<dbReference type="Pfam" id="PF00069">
    <property type="entry name" value="Pkinase"/>
    <property type="match status" value="1"/>
</dbReference>
<dbReference type="EC" id="2.7.11.1" evidence="2"/>
<dbReference type="NCBIfam" id="TIGR03724">
    <property type="entry name" value="arch_bud32"/>
    <property type="match status" value="1"/>
</dbReference>
<evidence type="ECO:0000256" key="5">
    <source>
        <dbReference type="ARBA" id="ARBA00022694"/>
    </source>
</evidence>
<dbReference type="GO" id="GO:0005634">
    <property type="term" value="C:nucleus"/>
    <property type="evidence" value="ECO:0007669"/>
    <property type="project" value="TreeGrafter"/>
</dbReference>
<keyword evidence="7 12" id="KW-0418">Kinase</keyword>
<dbReference type="GO" id="GO:0004674">
    <property type="term" value="F:protein serine/threonine kinase activity"/>
    <property type="evidence" value="ECO:0007669"/>
    <property type="project" value="UniProtKB-KW"/>
</dbReference>
<comment type="catalytic activity">
    <reaction evidence="10">
        <text>L-seryl-[protein] + ATP = O-phospho-L-seryl-[protein] + ADP + H(+)</text>
        <dbReference type="Rhea" id="RHEA:17989"/>
        <dbReference type="Rhea" id="RHEA-COMP:9863"/>
        <dbReference type="Rhea" id="RHEA-COMP:11604"/>
        <dbReference type="ChEBI" id="CHEBI:15378"/>
        <dbReference type="ChEBI" id="CHEBI:29999"/>
        <dbReference type="ChEBI" id="CHEBI:30616"/>
        <dbReference type="ChEBI" id="CHEBI:83421"/>
        <dbReference type="ChEBI" id="CHEBI:456216"/>
        <dbReference type="EC" id="2.7.11.1"/>
    </reaction>
</comment>
<dbReference type="PROSITE" id="PS00109">
    <property type="entry name" value="PROTEIN_KINASE_TYR"/>
    <property type="match status" value="1"/>
</dbReference>
<dbReference type="PROSITE" id="PS50011">
    <property type="entry name" value="PROTEIN_KINASE_DOM"/>
    <property type="match status" value="1"/>
</dbReference>
<dbReference type="InterPro" id="IPR008266">
    <property type="entry name" value="Tyr_kinase_AS"/>
</dbReference>
<dbReference type="InterPro" id="IPR011009">
    <property type="entry name" value="Kinase-like_dom_sf"/>
</dbReference>
<protein>
    <recommendedName>
        <fullName evidence="2">non-specific serine/threonine protein kinase</fullName>
        <ecNumber evidence="2">2.7.11.1</ecNumber>
    </recommendedName>
</protein>
<dbReference type="SMART" id="SM00220">
    <property type="entry name" value="S_TKc"/>
    <property type="match status" value="1"/>
</dbReference>
<dbReference type="GO" id="GO:0005829">
    <property type="term" value="C:cytosol"/>
    <property type="evidence" value="ECO:0007669"/>
    <property type="project" value="TreeGrafter"/>
</dbReference>
<dbReference type="InterPro" id="IPR000719">
    <property type="entry name" value="Prot_kinase_dom"/>
</dbReference>
<evidence type="ECO:0000256" key="9">
    <source>
        <dbReference type="ARBA" id="ARBA00047899"/>
    </source>
</evidence>
<evidence type="ECO:0000256" key="2">
    <source>
        <dbReference type="ARBA" id="ARBA00012513"/>
    </source>
</evidence>
<dbReference type="SUPFAM" id="SSF56112">
    <property type="entry name" value="Protein kinase-like (PK-like)"/>
    <property type="match status" value="1"/>
</dbReference>
<dbReference type="AlphaFoldDB" id="A0A6M2DEG1"/>
<evidence type="ECO:0000256" key="1">
    <source>
        <dbReference type="ARBA" id="ARBA00010630"/>
    </source>
</evidence>
<evidence type="ECO:0000256" key="6">
    <source>
        <dbReference type="ARBA" id="ARBA00022741"/>
    </source>
</evidence>
<evidence type="ECO:0000259" key="11">
    <source>
        <dbReference type="PROSITE" id="PS50011"/>
    </source>
</evidence>
<evidence type="ECO:0000256" key="4">
    <source>
        <dbReference type="ARBA" id="ARBA00022679"/>
    </source>
</evidence>
<evidence type="ECO:0000256" key="7">
    <source>
        <dbReference type="ARBA" id="ARBA00022777"/>
    </source>
</evidence>
<comment type="similarity">
    <text evidence="1">Belongs to the protein kinase superfamily. BUD32 family.</text>
</comment>
<reference evidence="12" key="1">
    <citation type="submission" date="2020-03" db="EMBL/GenBank/DDBJ databases">
        <title>Transcriptomic Profiling of the Digestive Tract of the Rat Flea, Xenopsylla cheopis, Following Blood Feeding and Infection with Yersinia pestis.</title>
        <authorList>
            <person name="Bland D.M."/>
            <person name="Martens C.A."/>
            <person name="Virtaneva K."/>
            <person name="Kanakabandi K."/>
            <person name="Long D."/>
            <person name="Rosenke R."/>
            <person name="Saturday G.A."/>
            <person name="Hoyt F.H."/>
            <person name="Bruno D.P."/>
            <person name="Ribeiro J.M.C."/>
            <person name="Hinnebusch J."/>
        </authorList>
    </citation>
    <scope>NUCLEOTIDE SEQUENCE</scope>
</reference>
<feature type="domain" description="Protein kinase" evidence="11">
    <location>
        <begin position="3"/>
        <end position="236"/>
    </location>
</feature>
<keyword evidence="4" id="KW-0808">Transferase</keyword>
<evidence type="ECO:0000256" key="10">
    <source>
        <dbReference type="ARBA" id="ARBA00048679"/>
    </source>
</evidence>
<dbReference type="GO" id="GO:0005524">
    <property type="term" value="F:ATP binding"/>
    <property type="evidence" value="ECO:0007669"/>
    <property type="project" value="UniProtKB-KW"/>
</dbReference>
<keyword evidence="8" id="KW-0067">ATP-binding</keyword>
<dbReference type="Gene3D" id="1.10.510.10">
    <property type="entry name" value="Transferase(Phosphotransferase) domain 1"/>
    <property type="match status" value="1"/>
</dbReference>
<keyword evidence="6" id="KW-0547">Nucleotide-binding</keyword>
<keyword evidence="3 12" id="KW-0723">Serine/threonine-protein kinase</keyword>
<dbReference type="FunFam" id="3.30.200.20:FF:000201">
    <property type="entry name" value="TP53-regulating kinase isoform X1"/>
    <property type="match status" value="1"/>
</dbReference>
<accession>A0A6M2DEG1</accession>
<evidence type="ECO:0000256" key="3">
    <source>
        <dbReference type="ARBA" id="ARBA00022527"/>
    </source>
</evidence>
<dbReference type="GO" id="GO:0070525">
    <property type="term" value="P:tRNA threonylcarbamoyladenosine metabolic process"/>
    <property type="evidence" value="ECO:0007669"/>
    <property type="project" value="TreeGrafter"/>
</dbReference>
<evidence type="ECO:0000313" key="12">
    <source>
        <dbReference type="EMBL" id="NOV44645.1"/>
    </source>
</evidence>